<dbReference type="Gene3D" id="1.25.40.10">
    <property type="entry name" value="Tetratricopeptide repeat domain"/>
    <property type="match status" value="1"/>
</dbReference>
<dbReference type="InterPro" id="IPR011990">
    <property type="entry name" value="TPR-like_helical_dom_sf"/>
</dbReference>
<evidence type="ECO:0000313" key="1">
    <source>
        <dbReference type="EMBL" id="VVD60209.1"/>
    </source>
</evidence>
<proteinExistence type="predicted"/>
<reference evidence="1 2" key="1">
    <citation type="submission" date="2019-08" db="EMBL/GenBank/DDBJ databases">
        <authorList>
            <person name="Peeters C."/>
        </authorList>
    </citation>
    <scope>NUCLEOTIDE SEQUENCE [LARGE SCALE GENOMIC DNA]</scope>
    <source>
        <strain evidence="1 2">LMG 31013</strain>
    </source>
</reference>
<sequence>MGLRLPEYVNSISLNTDDRPVAFMPFGFIAFAEEQLGNGDQFGLYWPIGQEGQPPIVAETFHDEGAVMPAFSSLEVFLSQVDEQRESGHPEFPSYEADCLSPLACYEEARRMLRNRNFDAAVPLLEAAVAKLPEYTSALALLAAQYLRQKRKDEACRMAARTIISPPSFGSGEQVQRICSWLSNLDEGPADLVQDPIWQSRASLASIPSGGTKESAAYPILAEAIDIYAARGHIVTALTLMQTYSEHMNYETISFQQRYRFDFHTHWQRQREMSTRLPDGPRFLT</sequence>
<dbReference type="SUPFAM" id="SSF48452">
    <property type="entry name" value="TPR-like"/>
    <property type="match status" value="1"/>
</dbReference>
<gene>
    <name evidence="1" type="ORF">PTE31013_00060</name>
</gene>
<dbReference type="Proteomes" id="UP000334380">
    <property type="component" value="Unassembled WGS sequence"/>
</dbReference>
<keyword evidence="2" id="KW-1185">Reference proteome</keyword>
<evidence type="ECO:0000313" key="2">
    <source>
        <dbReference type="Proteomes" id="UP000334380"/>
    </source>
</evidence>
<accession>A0A5E4RDQ3</accession>
<name>A0A5E4RDQ3_9BURK</name>
<dbReference type="EMBL" id="CABPRU010000001">
    <property type="protein sequence ID" value="VVD60209.1"/>
    <property type="molecule type" value="Genomic_DNA"/>
</dbReference>
<dbReference type="AlphaFoldDB" id="A0A5E4RDQ3"/>
<evidence type="ECO:0008006" key="3">
    <source>
        <dbReference type="Google" id="ProtNLM"/>
    </source>
</evidence>
<organism evidence="1 2">
    <name type="scientific">Pandoraea terrigena</name>
    <dbReference type="NCBI Taxonomy" id="2508292"/>
    <lineage>
        <taxon>Bacteria</taxon>
        <taxon>Pseudomonadati</taxon>
        <taxon>Pseudomonadota</taxon>
        <taxon>Betaproteobacteria</taxon>
        <taxon>Burkholderiales</taxon>
        <taxon>Burkholderiaceae</taxon>
        <taxon>Pandoraea</taxon>
    </lineage>
</organism>
<protein>
    <recommendedName>
        <fullName evidence="3">Tetratricopeptide repeat protein</fullName>
    </recommendedName>
</protein>